<organism evidence="2 3">
    <name type="scientific">Candidatus Cryptobacteroides merdavium</name>
    <dbReference type="NCBI Taxonomy" id="2840769"/>
    <lineage>
        <taxon>Bacteria</taxon>
        <taxon>Pseudomonadati</taxon>
        <taxon>Bacteroidota</taxon>
        <taxon>Bacteroidia</taxon>
        <taxon>Bacteroidales</taxon>
        <taxon>Candidatus Cryptobacteroides</taxon>
    </lineage>
</organism>
<gene>
    <name evidence="2" type="ORF">IAC23_02495</name>
</gene>
<dbReference type="EMBL" id="JADIMO010000029">
    <property type="protein sequence ID" value="MBO8444551.1"/>
    <property type="molecule type" value="Genomic_DNA"/>
</dbReference>
<proteinExistence type="predicted"/>
<feature type="domain" description="BIG2" evidence="1">
    <location>
        <begin position="23"/>
        <end position="99"/>
    </location>
</feature>
<dbReference type="GO" id="GO:0004553">
    <property type="term" value="F:hydrolase activity, hydrolyzing O-glycosyl compounds"/>
    <property type="evidence" value="ECO:0007669"/>
    <property type="project" value="UniProtKB-ARBA"/>
</dbReference>
<dbReference type="InterPro" id="IPR013320">
    <property type="entry name" value="ConA-like_dom_sf"/>
</dbReference>
<sequence>MASSSLAVLSGCEEKTEPESAGDLYELIVNKPVVRIGQNEEVTVDIILGNGNYSVKSYDTDIAEAVVSGEQITIKSGSSNGATTVEVTDGEGACADISVNVGLFDLKLSQTELSMEPGDSRQLEVSMGNFSSNDELSIEVADGTVVSIENTDPLRPYYTVTALRRGHTSITFMDRKGKSAVVDITVNPYTLEVSAVNPKVGVDNKLTVYVVSGNGGYEMVSGDGNILAVEPVSGNETAFRLVGLSEGTATVTVADDAGQKIEFPVTVVLADKSADLGSGNYFSVPFEMHDGTVDETMNGLNSITFEARVNIASLNGDDNGNARINTVMGVEKIFLLRVDVHRNASDTQKRYLQLSADDKGGIRYEGSTEIQTGQWYNVAVVLDGSKSGSERISLYVNGVKETLQLQDGTPDDLNNVDLTSNFYIGRSDGRRHLNGSVTYARIWTRALTDQEIADNSGKILTSDMDGLAANWIFTNVNDSASSFASITGNSFEAEAGTAVTAWTADPVLSE</sequence>
<reference evidence="2" key="2">
    <citation type="journal article" date="2021" name="PeerJ">
        <title>Extensive microbial diversity within the chicken gut microbiome revealed by metagenomics and culture.</title>
        <authorList>
            <person name="Gilroy R."/>
            <person name="Ravi A."/>
            <person name="Getino M."/>
            <person name="Pursley I."/>
            <person name="Horton D.L."/>
            <person name="Alikhan N.F."/>
            <person name="Baker D."/>
            <person name="Gharbi K."/>
            <person name="Hall N."/>
            <person name="Watson M."/>
            <person name="Adriaenssens E.M."/>
            <person name="Foster-Nyarko E."/>
            <person name="Jarju S."/>
            <person name="Secka A."/>
            <person name="Antonio M."/>
            <person name="Oren A."/>
            <person name="Chaudhuri R.R."/>
            <person name="La Ragione R."/>
            <person name="Hildebrand F."/>
            <person name="Pallen M.J."/>
        </authorList>
    </citation>
    <scope>NUCLEOTIDE SEQUENCE</scope>
    <source>
        <strain evidence="2">D5-748</strain>
    </source>
</reference>
<dbReference type="SMART" id="SM00635">
    <property type="entry name" value="BID_2"/>
    <property type="match status" value="3"/>
</dbReference>
<name>A0A9D9EDM4_9BACT</name>
<evidence type="ECO:0000313" key="2">
    <source>
        <dbReference type="EMBL" id="MBO8444551.1"/>
    </source>
</evidence>
<dbReference type="GO" id="GO:0005975">
    <property type="term" value="P:carbohydrate metabolic process"/>
    <property type="evidence" value="ECO:0007669"/>
    <property type="project" value="UniProtKB-ARBA"/>
</dbReference>
<dbReference type="InterPro" id="IPR003343">
    <property type="entry name" value="Big_2"/>
</dbReference>
<dbReference type="Pfam" id="PF13385">
    <property type="entry name" value="Laminin_G_3"/>
    <property type="match status" value="1"/>
</dbReference>
<evidence type="ECO:0000259" key="1">
    <source>
        <dbReference type="SMART" id="SM00635"/>
    </source>
</evidence>
<feature type="domain" description="BIG2" evidence="1">
    <location>
        <begin position="185"/>
        <end position="265"/>
    </location>
</feature>
<dbReference type="SUPFAM" id="SSF49899">
    <property type="entry name" value="Concanavalin A-like lectins/glucanases"/>
    <property type="match status" value="1"/>
</dbReference>
<protein>
    <submittedName>
        <fullName evidence="2">LamG domain-containing protein</fullName>
    </submittedName>
</protein>
<dbReference type="AlphaFoldDB" id="A0A9D9EDM4"/>
<evidence type="ECO:0000313" key="3">
    <source>
        <dbReference type="Proteomes" id="UP000823619"/>
    </source>
</evidence>
<feature type="domain" description="BIG2" evidence="1">
    <location>
        <begin position="102"/>
        <end position="184"/>
    </location>
</feature>
<accession>A0A9D9EDM4</accession>
<comment type="caution">
    <text evidence="2">The sequence shown here is derived from an EMBL/GenBank/DDBJ whole genome shotgun (WGS) entry which is preliminary data.</text>
</comment>
<dbReference type="Proteomes" id="UP000823619">
    <property type="component" value="Unassembled WGS sequence"/>
</dbReference>
<dbReference type="Gene3D" id="2.60.120.200">
    <property type="match status" value="1"/>
</dbReference>
<dbReference type="Gene3D" id="2.60.40.1080">
    <property type="match status" value="1"/>
</dbReference>
<reference evidence="2" key="1">
    <citation type="submission" date="2020-10" db="EMBL/GenBank/DDBJ databases">
        <authorList>
            <person name="Gilroy R."/>
        </authorList>
    </citation>
    <scope>NUCLEOTIDE SEQUENCE</scope>
    <source>
        <strain evidence="2">D5-748</strain>
    </source>
</reference>